<comment type="caution">
    <text evidence="1">The sequence shown here is derived from an EMBL/GenBank/DDBJ whole genome shotgun (WGS) entry which is preliminary data.</text>
</comment>
<accession>A0AA38LBT2</accession>
<name>A0AA38LBT2_TAXCH</name>
<keyword evidence="2" id="KW-1185">Reference proteome</keyword>
<dbReference type="Proteomes" id="UP000824469">
    <property type="component" value="Unassembled WGS sequence"/>
</dbReference>
<feature type="non-terminal residue" evidence="1">
    <location>
        <position position="83"/>
    </location>
</feature>
<gene>
    <name evidence="1" type="ORF">KI387_023484</name>
</gene>
<organism evidence="1 2">
    <name type="scientific">Taxus chinensis</name>
    <name type="common">Chinese yew</name>
    <name type="synonym">Taxus wallichiana var. chinensis</name>
    <dbReference type="NCBI Taxonomy" id="29808"/>
    <lineage>
        <taxon>Eukaryota</taxon>
        <taxon>Viridiplantae</taxon>
        <taxon>Streptophyta</taxon>
        <taxon>Embryophyta</taxon>
        <taxon>Tracheophyta</taxon>
        <taxon>Spermatophyta</taxon>
        <taxon>Pinopsida</taxon>
        <taxon>Pinidae</taxon>
        <taxon>Conifers II</taxon>
        <taxon>Cupressales</taxon>
        <taxon>Taxaceae</taxon>
        <taxon>Taxus</taxon>
    </lineage>
</organism>
<protein>
    <submittedName>
        <fullName evidence="1">Uncharacterized protein</fullName>
    </submittedName>
</protein>
<dbReference type="AlphaFoldDB" id="A0AA38LBT2"/>
<feature type="non-terminal residue" evidence="1">
    <location>
        <position position="1"/>
    </location>
</feature>
<evidence type="ECO:0000313" key="2">
    <source>
        <dbReference type="Proteomes" id="UP000824469"/>
    </source>
</evidence>
<reference evidence="1 2" key="1">
    <citation type="journal article" date="2021" name="Nat. Plants">
        <title>The Taxus genome provides insights into paclitaxel biosynthesis.</title>
        <authorList>
            <person name="Xiong X."/>
            <person name="Gou J."/>
            <person name="Liao Q."/>
            <person name="Li Y."/>
            <person name="Zhou Q."/>
            <person name="Bi G."/>
            <person name="Li C."/>
            <person name="Du R."/>
            <person name="Wang X."/>
            <person name="Sun T."/>
            <person name="Guo L."/>
            <person name="Liang H."/>
            <person name="Lu P."/>
            <person name="Wu Y."/>
            <person name="Zhang Z."/>
            <person name="Ro D.K."/>
            <person name="Shang Y."/>
            <person name="Huang S."/>
            <person name="Yan J."/>
        </authorList>
    </citation>
    <scope>NUCLEOTIDE SEQUENCE [LARGE SCALE GENOMIC DNA]</scope>
    <source>
        <strain evidence="1">Ta-2019</strain>
    </source>
</reference>
<dbReference type="EMBL" id="JAHRHJ020000005">
    <property type="protein sequence ID" value="KAH9314857.1"/>
    <property type="molecule type" value="Genomic_DNA"/>
</dbReference>
<proteinExistence type="predicted"/>
<sequence>TGDTDLGLKPLAELIDKSRAGKTSLMRADYKQWNYLSCSFSIHSPVAKVCYADVDANPYADPDLIVVKASGTKASSSCFECSP</sequence>
<evidence type="ECO:0000313" key="1">
    <source>
        <dbReference type="EMBL" id="KAH9314857.1"/>
    </source>
</evidence>